<name>A0A127QBI5_9BURK</name>
<dbReference type="Gene3D" id="3.30.429.10">
    <property type="entry name" value="Macrophage Migration Inhibitory Factor"/>
    <property type="match status" value="2"/>
</dbReference>
<dbReference type="InterPro" id="IPR014347">
    <property type="entry name" value="Tautomerase/MIF_sf"/>
</dbReference>
<dbReference type="PANTHER" id="PTHR35530:SF1">
    <property type="entry name" value="2-HYDROXYMUCONATE TAUTOMERASE"/>
    <property type="match status" value="1"/>
</dbReference>
<organism evidence="1 2">
    <name type="scientific">Collimonas pratensis</name>
    <dbReference type="NCBI Taxonomy" id="279113"/>
    <lineage>
        <taxon>Bacteria</taxon>
        <taxon>Pseudomonadati</taxon>
        <taxon>Pseudomonadota</taxon>
        <taxon>Betaproteobacteria</taxon>
        <taxon>Burkholderiales</taxon>
        <taxon>Oxalobacteraceae</taxon>
        <taxon>Collimonas</taxon>
    </lineage>
</organism>
<dbReference type="RefSeq" id="WP_061945022.1">
    <property type="nucleotide sequence ID" value="NZ_CP013234.1"/>
</dbReference>
<dbReference type="EMBL" id="CP013234">
    <property type="protein sequence ID" value="AMP07423.1"/>
    <property type="molecule type" value="Genomic_DNA"/>
</dbReference>
<accession>A0A127QBI5</accession>
<gene>
    <name evidence="1" type="ORF">CPter91_5135</name>
</gene>
<evidence type="ECO:0000313" key="1">
    <source>
        <dbReference type="EMBL" id="AMP07423.1"/>
    </source>
</evidence>
<evidence type="ECO:0000313" key="2">
    <source>
        <dbReference type="Proteomes" id="UP000074561"/>
    </source>
</evidence>
<dbReference type="PANTHER" id="PTHR35530">
    <property type="entry name" value="TAUTOMERASE-RELATED"/>
    <property type="match status" value="1"/>
</dbReference>
<dbReference type="AlphaFoldDB" id="A0A127QBI5"/>
<dbReference type="OrthoDB" id="8561934at2"/>
<reference evidence="1 2" key="1">
    <citation type="submission" date="2015-11" db="EMBL/GenBank/DDBJ databases">
        <title>Exploring the genomic traits of fungus-feeding bacterial genus Collimonas.</title>
        <authorList>
            <person name="Song C."/>
            <person name="Schmidt R."/>
            <person name="de Jager V."/>
            <person name="Krzyzanowska D."/>
            <person name="Jongedijk E."/>
            <person name="Cankar K."/>
            <person name="Beekwilder J."/>
            <person name="van Veen A."/>
            <person name="de Boer W."/>
            <person name="van Veen J.A."/>
            <person name="Garbeva P."/>
        </authorList>
    </citation>
    <scope>NUCLEOTIDE SEQUENCE [LARGE SCALE GENOMIC DNA]</scope>
    <source>
        <strain evidence="1 2">Ter91</strain>
    </source>
</reference>
<protein>
    <submittedName>
        <fullName evidence="1">Tautomerase enzyme family protein</fullName>
    </submittedName>
</protein>
<proteinExistence type="predicted"/>
<dbReference type="PATRIC" id="fig|279113.9.peg.5084"/>
<sequence length="138" mass="14909">MPILTVLLSTTPDTAVSTKVAATLSRLTAEILHKDPGLTSIAVSHVDPAHWFVGGPSLAAQRKTSFFLDIRITDETNTANEKAHYIDAVFKEIGALLGELHHESYVHVHDVRAAAYGFGGLTQQQRAVVARLQNPLTA</sequence>
<dbReference type="Proteomes" id="UP000074561">
    <property type="component" value="Chromosome"/>
</dbReference>
<dbReference type="KEGG" id="cpra:CPter91_5135"/>
<dbReference type="SUPFAM" id="SSF55331">
    <property type="entry name" value="Tautomerase/MIF"/>
    <property type="match status" value="1"/>
</dbReference>
<dbReference type="STRING" id="279113.CPter91_5135"/>